<keyword evidence="7" id="KW-1015">Disulfide bond</keyword>
<feature type="transmembrane region" description="Helical" evidence="11">
    <location>
        <begin position="217"/>
        <end position="237"/>
    </location>
</feature>
<evidence type="ECO:0000256" key="7">
    <source>
        <dbReference type="ARBA" id="ARBA00023157"/>
    </source>
</evidence>
<dbReference type="PANTHER" id="PTHR24248:SF187">
    <property type="entry name" value="OCTOPAMINE RECEPTOR BETA-2R"/>
    <property type="match status" value="1"/>
</dbReference>
<dbReference type="PANTHER" id="PTHR24248">
    <property type="entry name" value="ADRENERGIC RECEPTOR-RELATED G-PROTEIN COUPLED RECEPTOR"/>
    <property type="match status" value="1"/>
</dbReference>
<dbReference type="GO" id="GO:0005886">
    <property type="term" value="C:plasma membrane"/>
    <property type="evidence" value="ECO:0007669"/>
    <property type="project" value="UniProtKB-SubCell"/>
</dbReference>
<feature type="transmembrane region" description="Helical" evidence="11">
    <location>
        <begin position="163"/>
        <end position="184"/>
    </location>
</feature>
<keyword evidence="3 10" id="KW-0812">Transmembrane</keyword>
<dbReference type="GO" id="GO:0071880">
    <property type="term" value="P:adenylate cyclase-activating adrenergic receptor signaling pathway"/>
    <property type="evidence" value="ECO:0007669"/>
    <property type="project" value="TreeGrafter"/>
</dbReference>
<sequence>MITNFSILDLSSDSPNYTIFDTINSTNVSNNTNEEATGSGYQLAEKIIIGTILSLFIILAIVGNILVCVAVFTDRRLKHLNNLLLVSLAIADLLVAILVMTFAVINDILDKWIFGATFCDIWISGDIMCSTASILNLCVISLDRYIHIRDPFRYENWMNWKKIAAMISAVWIMSCAISFIPIHLEWHKNAEDRGKPLEENVCAMELNPVYSVVSSTISFYIPCIVMLAIYIQLYCYARRHVKSIKKTQTPQFGGGKNSSSQDHKAAVTLGIIVGVFLFCWLPFFIINLIAAFCKCVPLILFKILTWLGYVNSCLNPIIYSIFNQEFRDAFRRILFPKSCVSIEHRNGYAYRSPNNSYSKPEYTMRTVENGAQTKELLEKDKVTAL</sequence>
<dbReference type="InterPro" id="IPR000276">
    <property type="entry name" value="GPCR_Rhodpsn"/>
</dbReference>
<proteinExistence type="inferred from homology"/>
<dbReference type="OrthoDB" id="5957871at2759"/>
<evidence type="ECO:0000259" key="12">
    <source>
        <dbReference type="PROSITE" id="PS50262"/>
    </source>
</evidence>
<evidence type="ECO:0000256" key="1">
    <source>
        <dbReference type="ARBA" id="ARBA00004651"/>
    </source>
</evidence>
<comment type="similarity">
    <text evidence="10">Belongs to the G-protein coupled receptor 1 family.</text>
</comment>
<comment type="subcellular location">
    <subcellularLocation>
        <location evidence="1">Cell membrane</location>
        <topology evidence="1">Multi-pass membrane protein</topology>
    </subcellularLocation>
</comment>
<feature type="transmembrane region" description="Helical" evidence="11">
    <location>
        <begin position="298"/>
        <end position="322"/>
    </location>
</feature>
<keyword evidence="4 11" id="KW-1133">Transmembrane helix</keyword>
<evidence type="ECO:0000313" key="13">
    <source>
        <dbReference type="EMBL" id="VDI52979.1"/>
    </source>
</evidence>
<evidence type="ECO:0000256" key="4">
    <source>
        <dbReference type="ARBA" id="ARBA00022989"/>
    </source>
</evidence>
<keyword evidence="2" id="KW-1003">Cell membrane</keyword>
<evidence type="ECO:0000256" key="6">
    <source>
        <dbReference type="ARBA" id="ARBA00023136"/>
    </source>
</evidence>
<evidence type="ECO:0000256" key="11">
    <source>
        <dbReference type="SAM" id="Phobius"/>
    </source>
</evidence>
<evidence type="ECO:0000256" key="10">
    <source>
        <dbReference type="RuleBase" id="RU000688"/>
    </source>
</evidence>
<dbReference type="SMART" id="SM01381">
    <property type="entry name" value="7TM_GPCR_Srsx"/>
    <property type="match status" value="1"/>
</dbReference>
<dbReference type="InterPro" id="IPR000929">
    <property type="entry name" value="Dopamine_rcpt"/>
</dbReference>
<feature type="transmembrane region" description="Helical" evidence="11">
    <location>
        <begin position="47"/>
        <end position="72"/>
    </location>
</feature>
<accession>A0A8B6FR49</accession>
<name>A0A8B6FR49_MYTGA</name>
<dbReference type="PRINTS" id="PR00237">
    <property type="entry name" value="GPCRRHODOPSN"/>
</dbReference>
<dbReference type="FunFam" id="1.20.1070.10:FF:000260">
    <property type="entry name" value="Dopamine receptor 1"/>
    <property type="match status" value="1"/>
</dbReference>
<feature type="transmembrane region" description="Helical" evidence="11">
    <location>
        <begin position="121"/>
        <end position="142"/>
    </location>
</feature>
<feature type="transmembrane region" description="Helical" evidence="11">
    <location>
        <begin position="84"/>
        <end position="109"/>
    </location>
</feature>
<evidence type="ECO:0000256" key="5">
    <source>
        <dbReference type="ARBA" id="ARBA00023040"/>
    </source>
</evidence>
<keyword evidence="9 10" id="KW-0807">Transducer</keyword>
<evidence type="ECO:0000256" key="3">
    <source>
        <dbReference type="ARBA" id="ARBA00022692"/>
    </source>
</evidence>
<dbReference type="PRINTS" id="PR00242">
    <property type="entry name" value="DOPAMINER"/>
</dbReference>
<dbReference type="PROSITE" id="PS50262">
    <property type="entry name" value="G_PROTEIN_RECEP_F1_2"/>
    <property type="match status" value="1"/>
</dbReference>
<reference evidence="13" key="1">
    <citation type="submission" date="2018-11" db="EMBL/GenBank/DDBJ databases">
        <authorList>
            <person name="Alioto T."/>
            <person name="Alioto T."/>
        </authorList>
    </citation>
    <scope>NUCLEOTIDE SEQUENCE</scope>
</reference>
<evidence type="ECO:0000313" key="14">
    <source>
        <dbReference type="Proteomes" id="UP000596742"/>
    </source>
</evidence>
<keyword evidence="5 10" id="KW-0297">G-protein coupled receptor</keyword>
<dbReference type="PROSITE" id="PS00237">
    <property type="entry name" value="G_PROTEIN_RECEP_F1_1"/>
    <property type="match status" value="1"/>
</dbReference>
<keyword evidence="8 10" id="KW-0675">Receptor</keyword>
<dbReference type="GO" id="GO:0043410">
    <property type="term" value="P:positive regulation of MAPK cascade"/>
    <property type="evidence" value="ECO:0007669"/>
    <property type="project" value="TreeGrafter"/>
</dbReference>
<dbReference type="Proteomes" id="UP000596742">
    <property type="component" value="Unassembled WGS sequence"/>
</dbReference>
<keyword evidence="6 11" id="KW-0472">Membrane</keyword>
<evidence type="ECO:0000256" key="9">
    <source>
        <dbReference type="ARBA" id="ARBA00023224"/>
    </source>
</evidence>
<dbReference type="Pfam" id="PF00001">
    <property type="entry name" value="7tm_1"/>
    <property type="match status" value="1"/>
</dbReference>
<keyword evidence="14" id="KW-1185">Reference proteome</keyword>
<evidence type="ECO:0000256" key="8">
    <source>
        <dbReference type="ARBA" id="ARBA00023170"/>
    </source>
</evidence>
<dbReference type="EMBL" id="UYJE01007247">
    <property type="protein sequence ID" value="VDI52979.1"/>
    <property type="molecule type" value="Genomic_DNA"/>
</dbReference>
<dbReference type="SUPFAM" id="SSF81321">
    <property type="entry name" value="Family A G protein-coupled receptor-like"/>
    <property type="match status" value="1"/>
</dbReference>
<comment type="caution">
    <text evidence="13">The sequence shown here is derived from an EMBL/GenBank/DDBJ whole genome shotgun (WGS) entry which is preliminary data.</text>
</comment>
<protein>
    <submittedName>
        <fullName evidence="13">Dopamine D1-like receptor</fullName>
    </submittedName>
</protein>
<dbReference type="AlphaFoldDB" id="A0A8B6FR49"/>
<dbReference type="CDD" id="cd15065">
    <property type="entry name" value="7tmA_Ap5-HTB1-like"/>
    <property type="match status" value="1"/>
</dbReference>
<feature type="transmembrane region" description="Helical" evidence="11">
    <location>
        <begin position="266"/>
        <end position="292"/>
    </location>
</feature>
<dbReference type="Gene3D" id="1.20.1070.10">
    <property type="entry name" value="Rhodopsin 7-helix transmembrane proteins"/>
    <property type="match status" value="1"/>
</dbReference>
<feature type="domain" description="G-protein coupled receptors family 1 profile" evidence="12">
    <location>
        <begin position="63"/>
        <end position="319"/>
    </location>
</feature>
<evidence type="ECO:0000256" key="2">
    <source>
        <dbReference type="ARBA" id="ARBA00022475"/>
    </source>
</evidence>
<gene>
    <name evidence="13" type="ORF">MGAL_10B080807</name>
</gene>
<organism evidence="13 14">
    <name type="scientific">Mytilus galloprovincialis</name>
    <name type="common">Mediterranean mussel</name>
    <dbReference type="NCBI Taxonomy" id="29158"/>
    <lineage>
        <taxon>Eukaryota</taxon>
        <taxon>Metazoa</taxon>
        <taxon>Spiralia</taxon>
        <taxon>Lophotrochozoa</taxon>
        <taxon>Mollusca</taxon>
        <taxon>Bivalvia</taxon>
        <taxon>Autobranchia</taxon>
        <taxon>Pteriomorphia</taxon>
        <taxon>Mytilida</taxon>
        <taxon>Mytiloidea</taxon>
        <taxon>Mytilidae</taxon>
        <taxon>Mytilinae</taxon>
        <taxon>Mytilus</taxon>
    </lineage>
</organism>
<dbReference type="GO" id="GO:0004989">
    <property type="term" value="F:octopamine receptor activity"/>
    <property type="evidence" value="ECO:0007669"/>
    <property type="project" value="TreeGrafter"/>
</dbReference>
<dbReference type="InterPro" id="IPR017452">
    <property type="entry name" value="GPCR_Rhodpsn_7TM"/>
</dbReference>